<dbReference type="EMBL" id="JACGWO010000001">
    <property type="protein sequence ID" value="KAK4437054.1"/>
    <property type="molecule type" value="Genomic_DNA"/>
</dbReference>
<proteinExistence type="predicted"/>
<keyword evidence="2" id="KW-1133">Transmembrane helix</keyword>
<protein>
    <submittedName>
        <fullName evidence="3">Uncharacterized protein</fullName>
    </submittedName>
</protein>
<keyword evidence="4" id="KW-1185">Reference proteome</keyword>
<gene>
    <name evidence="3" type="ORF">Salat_0039300</name>
</gene>
<reference evidence="3" key="1">
    <citation type="submission" date="2020-06" db="EMBL/GenBank/DDBJ databases">
        <authorList>
            <person name="Li T."/>
            <person name="Hu X."/>
            <person name="Zhang T."/>
            <person name="Song X."/>
            <person name="Zhang H."/>
            <person name="Dai N."/>
            <person name="Sheng W."/>
            <person name="Hou X."/>
            <person name="Wei L."/>
        </authorList>
    </citation>
    <scope>NUCLEOTIDE SEQUENCE</scope>
    <source>
        <strain evidence="3">3651</strain>
        <tissue evidence="3">Leaf</tissue>
    </source>
</reference>
<feature type="transmembrane region" description="Helical" evidence="2">
    <location>
        <begin position="61"/>
        <end position="83"/>
    </location>
</feature>
<dbReference type="AlphaFoldDB" id="A0AAE1YV35"/>
<keyword evidence="2" id="KW-0812">Transmembrane</keyword>
<evidence type="ECO:0000256" key="1">
    <source>
        <dbReference type="SAM" id="MobiDB-lite"/>
    </source>
</evidence>
<accession>A0AAE1YV35</accession>
<reference evidence="3" key="2">
    <citation type="journal article" date="2024" name="Plant">
        <title>Genomic evolution and insights into agronomic trait innovations of Sesamum species.</title>
        <authorList>
            <person name="Miao H."/>
            <person name="Wang L."/>
            <person name="Qu L."/>
            <person name="Liu H."/>
            <person name="Sun Y."/>
            <person name="Le M."/>
            <person name="Wang Q."/>
            <person name="Wei S."/>
            <person name="Zheng Y."/>
            <person name="Lin W."/>
            <person name="Duan Y."/>
            <person name="Cao H."/>
            <person name="Xiong S."/>
            <person name="Wang X."/>
            <person name="Wei L."/>
            <person name="Li C."/>
            <person name="Ma Q."/>
            <person name="Ju M."/>
            <person name="Zhao R."/>
            <person name="Li G."/>
            <person name="Mu C."/>
            <person name="Tian Q."/>
            <person name="Mei H."/>
            <person name="Zhang T."/>
            <person name="Gao T."/>
            <person name="Zhang H."/>
        </authorList>
    </citation>
    <scope>NUCLEOTIDE SEQUENCE</scope>
    <source>
        <strain evidence="3">3651</strain>
    </source>
</reference>
<feature type="region of interest" description="Disordered" evidence="1">
    <location>
        <begin position="93"/>
        <end position="127"/>
    </location>
</feature>
<evidence type="ECO:0000313" key="3">
    <source>
        <dbReference type="EMBL" id="KAK4437054.1"/>
    </source>
</evidence>
<evidence type="ECO:0000256" key="2">
    <source>
        <dbReference type="SAM" id="Phobius"/>
    </source>
</evidence>
<comment type="caution">
    <text evidence="3">The sequence shown here is derived from an EMBL/GenBank/DDBJ whole genome shotgun (WGS) entry which is preliminary data.</text>
</comment>
<organism evidence="3 4">
    <name type="scientific">Sesamum alatum</name>
    <dbReference type="NCBI Taxonomy" id="300844"/>
    <lineage>
        <taxon>Eukaryota</taxon>
        <taxon>Viridiplantae</taxon>
        <taxon>Streptophyta</taxon>
        <taxon>Embryophyta</taxon>
        <taxon>Tracheophyta</taxon>
        <taxon>Spermatophyta</taxon>
        <taxon>Magnoliopsida</taxon>
        <taxon>eudicotyledons</taxon>
        <taxon>Gunneridae</taxon>
        <taxon>Pentapetalae</taxon>
        <taxon>asterids</taxon>
        <taxon>lamiids</taxon>
        <taxon>Lamiales</taxon>
        <taxon>Pedaliaceae</taxon>
        <taxon>Sesamum</taxon>
    </lineage>
</organism>
<sequence>MLRCEDDFVDSGIRSPYGPWLRASGPMRTVRVAAKSIHLKYIWNPSSLGRGRGKYLSDNPLVVRIFETLGFLIILVVLLMWLWKSDDGQAIRGKRSSSVALGDSRDGRGLIDEDSSSVGPTDWVGLS</sequence>
<name>A0AAE1YV35_9LAMI</name>
<keyword evidence="2" id="KW-0472">Membrane</keyword>
<dbReference type="Proteomes" id="UP001293254">
    <property type="component" value="Unassembled WGS sequence"/>
</dbReference>
<evidence type="ECO:0000313" key="4">
    <source>
        <dbReference type="Proteomes" id="UP001293254"/>
    </source>
</evidence>